<feature type="compositionally biased region" description="Basic and acidic residues" evidence="1">
    <location>
        <begin position="99"/>
        <end position="108"/>
    </location>
</feature>
<feature type="region of interest" description="Disordered" evidence="1">
    <location>
        <begin position="1"/>
        <end position="32"/>
    </location>
</feature>
<dbReference type="EMBL" id="BAAATL010000002">
    <property type="protein sequence ID" value="GAA2469985.1"/>
    <property type="molecule type" value="Genomic_DNA"/>
</dbReference>
<keyword evidence="3" id="KW-1185">Reference proteome</keyword>
<evidence type="ECO:0000256" key="1">
    <source>
        <dbReference type="SAM" id="MobiDB-lite"/>
    </source>
</evidence>
<organism evidence="2 3">
    <name type="scientific">Streptomyces graminearus</name>
    <dbReference type="NCBI Taxonomy" id="284030"/>
    <lineage>
        <taxon>Bacteria</taxon>
        <taxon>Bacillati</taxon>
        <taxon>Actinomycetota</taxon>
        <taxon>Actinomycetes</taxon>
        <taxon>Kitasatosporales</taxon>
        <taxon>Streptomycetaceae</taxon>
        <taxon>Streptomyces</taxon>
    </lineage>
</organism>
<protein>
    <submittedName>
        <fullName evidence="2">Uncharacterized protein</fullName>
    </submittedName>
</protein>
<comment type="caution">
    <text evidence="2">The sequence shown here is derived from an EMBL/GenBank/DDBJ whole genome shotgun (WGS) entry which is preliminary data.</text>
</comment>
<accession>A0ABP5XZF7</accession>
<evidence type="ECO:0000313" key="2">
    <source>
        <dbReference type="EMBL" id="GAA2469985.1"/>
    </source>
</evidence>
<name>A0ABP5XZF7_9ACTN</name>
<gene>
    <name evidence="2" type="ORF">GCM10010422_09930</name>
</gene>
<evidence type="ECO:0000313" key="3">
    <source>
        <dbReference type="Proteomes" id="UP001501721"/>
    </source>
</evidence>
<reference evidence="3" key="1">
    <citation type="journal article" date="2019" name="Int. J. Syst. Evol. Microbiol.">
        <title>The Global Catalogue of Microorganisms (GCM) 10K type strain sequencing project: providing services to taxonomists for standard genome sequencing and annotation.</title>
        <authorList>
            <consortium name="The Broad Institute Genomics Platform"/>
            <consortium name="The Broad Institute Genome Sequencing Center for Infectious Disease"/>
            <person name="Wu L."/>
            <person name="Ma J."/>
        </authorList>
    </citation>
    <scope>NUCLEOTIDE SEQUENCE [LARGE SCALE GENOMIC DNA]</scope>
    <source>
        <strain evidence="3">JCM 6923</strain>
    </source>
</reference>
<feature type="region of interest" description="Disordered" evidence="1">
    <location>
        <begin position="72"/>
        <end position="108"/>
    </location>
</feature>
<sequence length="108" mass="11008">MRRSFGSVEGISLPAGFAPGTRSPTVEADTAEQGEEAVEYVFAAAEAEGAAEDDDRSGVLAPDRCPVAAWGAAGPVDSAHPAQARTATGVSRAVRASGRGRERTAHIS</sequence>
<dbReference type="Proteomes" id="UP001501721">
    <property type="component" value="Unassembled WGS sequence"/>
</dbReference>
<proteinExistence type="predicted"/>